<evidence type="ECO:0000313" key="2">
    <source>
        <dbReference type="EMBL" id="KAK7536311.1"/>
    </source>
</evidence>
<evidence type="ECO:0000256" key="1">
    <source>
        <dbReference type="SAM" id="Phobius"/>
    </source>
</evidence>
<comment type="caution">
    <text evidence="2">The sequence shown here is derived from an EMBL/GenBank/DDBJ whole genome shotgun (WGS) entry which is preliminary data.</text>
</comment>
<organism evidence="2 3">
    <name type="scientific">Phyllosticta citribraziliensis</name>
    <dbReference type="NCBI Taxonomy" id="989973"/>
    <lineage>
        <taxon>Eukaryota</taxon>
        <taxon>Fungi</taxon>
        <taxon>Dikarya</taxon>
        <taxon>Ascomycota</taxon>
        <taxon>Pezizomycotina</taxon>
        <taxon>Dothideomycetes</taxon>
        <taxon>Dothideomycetes incertae sedis</taxon>
        <taxon>Botryosphaeriales</taxon>
        <taxon>Phyllostictaceae</taxon>
        <taxon>Phyllosticta</taxon>
    </lineage>
</organism>
<keyword evidence="1" id="KW-0472">Membrane</keyword>
<keyword evidence="1" id="KW-1133">Transmembrane helix</keyword>
<protein>
    <submittedName>
        <fullName evidence="2">Uncharacterized protein</fullName>
    </submittedName>
</protein>
<gene>
    <name evidence="2" type="ORF">J3D65DRAFT_628124</name>
</gene>
<name>A0ABR1LP56_9PEZI</name>
<feature type="transmembrane region" description="Helical" evidence="1">
    <location>
        <begin position="12"/>
        <end position="35"/>
    </location>
</feature>
<evidence type="ECO:0000313" key="3">
    <source>
        <dbReference type="Proteomes" id="UP001360953"/>
    </source>
</evidence>
<dbReference type="RefSeq" id="XP_066654727.1">
    <property type="nucleotide sequence ID" value="XM_066800608.1"/>
</dbReference>
<dbReference type="GeneID" id="92033514"/>
<accession>A0ABR1LP56</accession>
<keyword evidence="3" id="KW-1185">Reference proteome</keyword>
<sequence>MVKERARARFFRHWSLGFLAWILLVMSFFFLFGFYPPPFSSSLAFSFFIPSPFSARVWRWVVRCCWSERCWNV</sequence>
<proteinExistence type="predicted"/>
<dbReference type="Proteomes" id="UP001360953">
    <property type="component" value="Unassembled WGS sequence"/>
</dbReference>
<keyword evidence="1" id="KW-0812">Transmembrane</keyword>
<reference evidence="2 3" key="1">
    <citation type="submission" date="2024-04" db="EMBL/GenBank/DDBJ databases">
        <title>Phyllosticta paracitricarpa is synonymous to the EU quarantine fungus P. citricarpa based on phylogenomic analyses.</title>
        <authorList>
            <consortium name="Lawrence Berkeley National Laboratory"/>
            <person name="Van ingen-buijs V.A."/>
            <person name="Van westerhoven A.C."/>
            <person name="Haridas S."/>
            <person name="Skiadas P."/>
            <person name="Martin F."/>
            <person name="Groenewald J.Z."/>
            <person name="Crous P.W."/>
            <person name="Seidl M.F."/>
        </authorList>
    </citation>
    <scope>NUCLEOTIDE SEQUENCE [LARGE SCALE GENOMIC DNA]</scope>
    <source>
        <strain evidence="2 3">CPC 17464</strain>
    </source>
</reference>
<dbReference type="EMBL" id="JBBPEH010000007">
    <property type="protein sequence ID" value="KAK7536311.1"/>
    <property type="molecule type" value="Genomic_DNA"/>
</dbReference>